<keyword evidence="1" id="KW-0472">Membrane</keyword>
<name>A0A5K3FDN4_MESCO</name>
<feature type="transmembrane region" description="Helical" evidence="1">
    <location>
        <begin position="93"/>
        <end position="111"/>
    </location>
</feature>
<sequence length="113" mass="13004">VPFTFCLHRGYWGSALGPGVIPWPRRGSKPLVGAHNSIILSIIIELKKNRNNSRYQLNDAHPMLASLPPLNRRSHFAPIGEFSKQKYTHVTPCFFPFAFIHFVYLWVQLLLTF</sequence>
<dbReference type="AlphaFoldDB" id="A0A5K3FDN4"/>
<keyword evidence="1" id="KW-1133">Transmembrane helix</keyword>
<evidence type="ECO:0000256" key="1">
    <source>
        <dbReference type="SAM" id="Phobius"/>
    </source>
</evidence>
<accession>A0A5K3FDN4</accession>
<evidence type="ECO:0000313" key="2">
    <source>
        <dbReference type="WBParaSite" id="MCU_007600-RA"/>
    </source>
</evidence>
<proteinExistence type="predicted"/>
<reference evidence="2" key="1">
    <citation type="submission" date="2019-11" db="UniProtKB">
        <authorList>
            <consortium name="WormBaseParasite"/>
        </authorList>
    </citation>
    <scope>IDENTIFICATION</scope>
</reference>
<dbReference type="WBParaSite" id="MCU_007600-RA">
    <property type="protein sequence ID" value="MCU_007600-RA"/>
    <property type="gene ID" value="MCU_007600"/>
</dbReference>
<keyword evidence="1" id="KW-0812">Transmembrane</keyword>
<protein>
    <submittedName>
        <fullName evidence="2">Ovule protein</fullName>
    </submittedName>
</protein>
<organism evidence="2">
    <name type="scientific">Mesocestoides corti</name>
    <name type="common">Flatworm</name>
    <dbReference type="NCBI Taxonomy" id="53468"/>
    <lineage>
        <taxon>Eukaryota</taxon>
        <taxon>Metazoa</taxon>
        <taxon>Spiralia</taxon>
        <taxon>Lophotrochozoa</taxon>
        <taxon>Platyhelminthes</taxon>
        <taxon>Cestoda</taxon>
        <taxon>Eucestoda</taxon>
        <taxon>Cyclophyllidea</taxon>
        <taxon>Mesocestoididae</taxon>
        <taxon>Mesocestoides</taxon>
    </lineage>
</organism>